<reference evidence="2 3" key="2">
    <citation type="journal article" date="2012" name="PLoS Pathog.">
        <title>Diverse lifestyles and strategies of plant pathogenesis encoded in the genomes of eighteen Dothideomycetes fungi.</title>
        <authorList>
            <person name="Ohm R.A."/>
            <person name="Feau N."/>
            <person name="Henrissat B."/>
            <person name="Schoch C.L."/>
            <person name="Horwitz B.A."/>
            <person name="Barry K.W."/>
            <person name="Condon B.J."/>
            <person name="Copeland A.C."/>
            <person name="Dhillon B."/>
            <person name="Glaser F."/>
            <person name="Hesse C.N."/>
            <person name="Kosti I."/>
            <person name="LaButti K."/>
            <person name="Lindquist E.A."/>
            <person name="Lucas S."/>
            <person name="Salamov A.A."/>
            <person name="Bradshaw R.E."/>
            <person name="Ciuffetti L."/>
            <person name="Hamelin R.C."/>
            <person name="Kema G.H.J."/>
            <person name="Lawrence C."/>
            <person name="Scott J.A."/>
            <person name="Spatafora J.W."/>
            <person name="Turgeon B.G."/>
            <person name="de Wit P.J.G.M."/>
            <person name="Zhong S."/>
            <person name="Goodwin S.B."/>
            <person name="Grigoriev I.V."/>
        </authorList>
    </citation>
    <scope>NUCLEOTIDE SEQUENCE [LARGE SCALE GENOMIC DNA]</scope>
    <source>
        <strain evidence="3">NZE10 / CBS 128990</strain>
    </source>
</reference>
<name>N1PWP7_DOTSN</name>
<evidence type="ECO:0000256" key="1">
    <source>
        <dbReference type="SAM" id="MobiDB-lite"/>
    </source>
</evidence>
<keyword evidence="3" id="KW-1185">Reference proteome</keyword>
<gene>
    <name evidence="2" type="ORF">DOTSEDRAFT_32310</name>
</gene>
<dbReference type="EMBL" id="KB446536">
    <property type="protein sequence ID" value="EME47966.1"/>
    <property type="molecule type" value="Genomic_DNA"/>
</dbReference>
<evidence type="ECO:0000313" key="3">
    <source>
        <dbReference type="Proteomes" id="UP000016933"/>
    </source>
</evidence>
<sequence>MGDSERQYADIHLEPSISSSVREGTRTIGTALTQQRFFVDDNEGSSTVISFTWADTQVYSADTAKSTLTVATNTTMLSAGTVFWKGHQFITSNSKCRARASRPRTFDRRKSWSRFGGRARSRSDRCHRSLGSDLASSPGKGVSR</sequence>
<accession>N1PWP7</accession>
<dbReference type="HOGENOM" id="CLU_1796428_0_0_1"/>
<evidence type="ECO:0000313" key="2">
    <source>
        <dbReference type="EMBL" id="EME47966.1"/>
    </source>
</evidence>
<feature type="region of interest" description="Disordered" evidence="1">
    <location>
        <begin position="100"/>
        <end position="144"/>
    </location>
</feature>
<reference evidence="3" key="1">
    <citation type="journal article" date="2012" name="PLoS Genet.">
        <title>The genomes of the fungal plant pathogens Cladosporium fulvum and Dothistroma septosporum reveal adaptation to different hosts and lifestyles but also signatures of common ancestry.</title>
        <authorList>
            <person name="de Wit P.J.G.M."/>
            <person name="van der Burgt A."/>
            <person name="Oekmen B."/>
            <person name="Stergiopoulos I."/>
            <person name="Abd-Elsalam K.A."/>
            <person name="Aerts A.L."/>
            <person name="Bahkali A.H."/>
            <person name="Beenen H.G."/>
            <person name="Chettri P."/>
            <person name="Cox M.P."/>
            <person name="Datema E."/>
            <person name="de Vries R.P."/>
            <person name="Dhillon B."/>
            <person name="Ganley A.R."/>
            <person name="Griffiths S.A."/>
            <person name="Guo Y."/>
            <person name="Hamelin R.C."/>
            <person name="Henrissat B."/>
            <person name="Kabir M.S."/>
            <person name="Jashni M.K."/>
            <person name="Kema G."/>
            <person name="Klaubauf S."/>
            <person name="Lapidus A."/>
            <person name="Levasseur A."/>
            <person name="Lindquist E."/>
            <person name="Mehrabi R."/>
            <person name="Ohm R.A."/>
            <person name="Owen T.J."/>
            <person name="Salamov A."/>
            <person name="Schwelm A."/>
            <person name="Schijlen E."/>
            <person name="Sun H."/>
            <person name="van den Burg H.A."/>
            <person name="van Ham R.C.H.J."/>
            <person name="Zhang S."/>
            <person name="Goodwin S.B."/>
            <person name="Grigoriev I.V."/>
            <person name="Collemare J."/>
            <person name="Bradshaw R.E."/>
        </authorList>
    </citation>
    <scope>NUCLEOTIDE SEQUENCE [LARGE SCALE GENOMIC DNA]</scope>
    <source>
        <strain evidence="3">NZE10 / CBS 128990</strain>
    </source>
</reference>
<dbReference type="Proteomes" id="UP000016933">
    <property type="component" value="Unassembled WGS sequence"/>
</dbReference>
<organism evidence="2 3">
    <name type="scientific">Dothistroma septosporum (strain NZE10 / CBS 128990)</name>
    <name type="common">Red band needle blight fungus</name>
    <name type="synonym">Mycosphaerella pini</name>
    <dbReference type="NCBI Taxonomy" id="675120"/>
    <lineage>
        <taxon>Eukaryota</taxon>
        <taxon>Fungi</taxon>
        <taxon>Dikarya</taxon>
        <taxon>Ascomycota</taxon>
        <taxon>Pezizomycotina</taxon>
        <taxon>Dothideomycetes</taxon>
        <taxon>Dothideomycetidae</taxon>
        <taxon>Mycosphaerellales</taxon>
        <taxon>Mycosphaerellaceae</taxon>
        <taxon>Dothistroma</taxon>
    </lineage>
</organism>
<dbReference type="AlphaFoldDB" id="N1PWP7"/>
<protein>
    <submittedName>
        <fullName evidence="2">Uncharacterized protein</fullName>
    </submittedName>
</protein>
<proteinExistence type="predicted"/>